<feature type="compositionally biased region" description="Basic and acidic residues" evidence="1">
    <location>
        <begin position="1"/>
        <end position="17"/>
    </location>
</feature>
<accession>A0A060C1K6</accession>
<feature type="non-terminal residue" evidence="2">
    <location>
        <position position="128"/>
    </location>
</feature>
<dbReference type="EMBL" id="KF121519">
    <property type="protein sequence ID" value="AIA88807.1"/>
    <property type="molecule type" value="Genomic_DNA"/>
</dbReference>
<reference evidence="2" key="1">
    <citation type="journal article" date="2013" name="Environ. Microbiol.">
        <title>Seasonally variable intestinal metagenomes of the red palm weevil (Rhynchophorus ferrugineus).</title>
        <authorList>
            <person name="Jia S."/>
            <person name="Zhang X."/>
            <person name="Zhang G."/>
            <person name="Yin A."/>
            <person name="Zhang S."/>
            <person name="Li F."/>
            <person name="Wang L."/>
            <person name="Zhao D."/>
            <person name="Yun Q."/>
            <person name="Tala"/>
            <person name="Wang J."/>
            <person name="Sun G."/>
            <person name="Baabdullah M."/>
            <person name="Yu X."/>
            <person name="Hu S."/>
            <person name="Al-Mssallem I.S."/>
            <person name="Yu J."/>
        </authorList>
    </citation>
    <scope>NUCLEOTIDE SEQUENCE</scope>
</reference>
<name>A0A060C1K6_9RHOB</name>
<sequence length="128" mass="14225">MESSRELSKSKAEKESVETYALPERSATGVQRTAIVVLGMHRSGTSALTRMLSLLGAALPEHLLGANPTNPAGHWESTRLIELNDEILKELGSSWDDWRRFDVRRMSPEQSSRFKDKIVAAIVDEFGA</sequence>
<feature type="region of interest" description="Disordered" evidence="1">
    <location>
        <begin position="1"/>
        <end position="23"/>
    </location>
</feature>
<organism evidence="2">
    <name type="scientific">uncultured Rhodobacter sp</name>
    <dbReference type="NCBI Taxonomy" id="204728"/>
    <lineage>
        <taxon>Bacteria</taxon>
        <taxon>Pseudomonadati</taxon>
        <taxon>Pseudomonadota</taxon>
        <taxon>Alphaproteobacteria</taxon>
        <taxon>Rhodobacterales</taxon>
        <taxon>Rhodobacter group</taxon>
        <taxon>Rhodobacter</taxon>
        <taxon>environmental samples</taxon>
    </lineage>
</organism>
<dbReference type="InterPro" id="IPR027417">
    <property type="entry name" value="P-loop_NTPase"/>
</dbReference>
<dbReference type="SUPFAM" id="SSF52540">
    <property type="entry name" value="P-loop containing nucleoside triphosphate hydrolases"/>
    <property type="match status" value="1"/>
</dbReference>
<dbReference type="Gene3D" id="3.40.50.300">
    <property type="entry name" value="P-loop containing nucleotide triphosphate hydrolases"/>
    <property type="match status" value="1"/>
</dbReference>
<evidence type="ECO:0000313" key="2">
    <source>
        <dbReference type="EMBL" id="AIA88807.1"/>
    </source>
</evidence>
<evidence type="ECO:0000256" key="1">
    <source>
        <dbReference type="SAM" id="MobiDB-lite"/>
    </source>
</evidence>
<proteinExistence type="predicted"/>
<protein>
    <submittedName>
        <fullName evidence="2">CAZy families GT2|GT4 protein</fullName>
    </submittedName>
</protein>
<dbReference type="AlphaFoldDB" id="A0A060C1K6"/>